<name>A0A7S7M9F2_9ACTN</name>
<keyword evidence="6" id="KW-1185">Reference proteome</keyword>
<accession>A0A7S7M9F2</accession>
<evidence type="ECO:0000313" key="5">
    <source>
        <dbReference type="EMBL" id="QOY61182.1"/>
    </source>
</evidence>
<dbReference type="Proteomes" id="UP000593735">
    <property type="component" value="Chromosome"/>
</dbReference>
<dbReference type="RefSeq" id="WP_194372280.1">
    <property type="nucleotide sequence ID" value="NZ_CP063767.1"/>
</dbReference>
<organism evidence="5 6">
    <name type="scientific">Thermophilibacter immobilis</name>
    <dbReference type="NCBI Taxonomy" id="2779519"/>
    <lineage>
        <taxon>Bacteria</taxon>
        <taxon>Bacillati</taxon>
        <taxon>Actinomycetota</taxon>
        <taxon>Coriobacteriia</taxon>
        <taxon>Coriobacteriales</taxon>
        <taxon>Atopobiaceae</taxon>
        <taxon>Thermophilibacter</taxon>
    </lineage>
</organism>
<dbReference type="Gene3D" id="3.40.50.300">
    <property type="entry name" value="P-loop containing nucleotide triphosphate hydrolases"/>
    <property type="match status" value="1"/>
</dbReference>
<dbReference type="CDD" id="cd03230">
    <property type="entry name" value="ABC_DR_subfamily_A"/>
    <property type="match status" value="1"/>
</dbReference>
<dbReference type="SMART" id="SM00382">
    <property type="entry name" value="AAA"/>
    <property type="match status" value="1"/>
</dbReference>
<dbReference type="InterPro" id="IPR003439">
    <property type="entry name" value="ABC_transporter-like_ATP-bd"/>
</dbReference>
<evidence type="ECO:0000256" key="2">
    <source>
        <dbReference type="ARBA" id="ARBA00022741"/>
    </source>
</evidence>
<keyword evidence="1" id="KW-0813">Transport</keyword>
<dbReference type="GO" id="GO:0005524">
    <property type="term" value="F:ATP binding"/>
    <property type="evidence" value="ECO:0007669"/>
    <property type="project" value="UniProtKB-KW"/>
</dbReference>
<feature type="domain" description="ABC transporter" evidence="4">
    <location>
        <begin position="9"/>
        <end position="242"/>
    </location>
</feature>
<keyword evidence="2" id="KW-0547">Nucleotide-binding</keyword>
<reference evidence="5 6" key="1">
    <citation type="submission" date="2020-10" db="EMBL/GenBank/DDBJ databases">
        <title>Olsenella immobilis sp.nov., isolated from the mud in a fermentation cellar used for the production of Chinese strong-flavoured liquor.</title>
        <authorList>
            <person name="Lu L."/>
        </authorList>
    </citation>
    <scope>NUCLEOTIDE SEQUENCE [LARGE SCALE GENOMIC DNA]</scope>
    <source>
        <strain evidence="5 6">LZLJ-2</strain>
    </source>
</reference>
<dbReference type="InterPro" id="IPR027417">
    <property type="entry name" value="P-loop_NTPase"/>
</dbReference>
<dbReference type="PANTHER" id="PTHR42939:SF3">
    <property type="entry name" value="ABC TRANSPORTER ATP-BINDING COMPONENT"/>
    <property type="match status" value="1"/>
</dbReference>
<keyword evidence="3 5" id="KW-0067">ATP-binding</keyword>
<proteinExistence type="predicted"/>
<evidence type="ECO:0000256" key="3">
    <source>
        <dbReference type="ARBA" id="ARBA00022840"/>
    </source>
</evidence>
<evidence type="ECO:0000256" key="1">
    <source>
        <dbReference type="ARBA" id="ARBA00022448"/>
    </source>
</evidence>
<dbReference type="SUPFAM" id="SSF52540">
    <property type="entry name" value="P-loop containing nucleoside triphosphate hydrolases"/>
    <property type="match status" value="1"/>
</dbReference>
<dbReference type="InterPro" id="IPR003593">
    <property type="entry name" value="AAA+_ATPase"/>
</dbReference>
<evidence type="ECO:0000259" key="4">
    <source>
        <dbReference type="PROSITE" id="PS50893"/>
    </source>
</evidence>
<gene>
    <name evidence="5" type="ORF">INP52_03000</name>
</gene>
<dbReference type="AlphaFoldDB" id="A0A7S7M9F2"/>
<dbReference type="PANTHER" id="PTHR42939">
    <property type="entry name" value="ABC TRANSPORTER ATP-BINDING PROTEIN ALBC-RELATED"/>
    <property type="match status" value="1"/>
</dbReference>
<dbReference type="InterPro" id="IPR051782">
    <property type="entry name" value="ABC_Transporter_VariousFunc"/>
</dbReference>
<dbReference type="EMBL" id="CP063767">
    <property type="protein sequence ID" value="QOY61182.1"/>
    <property type="molecule type" value="Genomic_DNA"/>
</dbReference>
<dbReference type="KEGG" id="tio:INP52_03000"/>
<evidence type="ECO:0000313" key="6">
    <source>
        <dbReference type="Proteomes" id="UP000593735"/>
    </source>
</evidence>
<dbReference type="PROSITE" id="PS50893">
    <property type="entry name" value="ABC_TRANSPORTER_2"/>
    <property type="match status" value="1"/>
</dbReference>
<sequence length="304" mass="32844">MRPETESDLRAVDVTKRYPGFSLEGVTLEIPRGFVVGLVGQNGAGKTTLMRALLGSVRVDAGHVELFGQDLCALGDPQRAALRARVGYVGAICSYPPTMTVAQVAHMSALAFPRFDREVFEGLCRRLGLTGGGKGSRSVKELSRGMGMKLQLCCAMAAGSDLLVLDEPTSGLDPIVRDEVLDVIRVWMEAEGRSALISSHITSDLEKIADYVVMLDGGRVALSCARDVIDDEMGIAHLRGAELERVLSEGRVAAPGEARVLKRDLSFELLVSDRTAFARAYPDYVCDRATIDDVMALMIKGEVR</sequence>
<protein>
    <submittedName>
        <fullName evidence="5">ABC transporter ATP-binding protein</fullName>
    </submittedName>
</protein>
<dbReference type="Pfam" id="PF00005">
    <property type="entry name" value="ABC_tran"/>
    <property type="match status" value="1"/>
</dbReference>
<dbReference type="GO" id="GO:0016887">
    <property type="term" value="F:ATP hydrolysis activity"/>
    <property type="evidence" value="ECO:0007669"/>
    <property type="project" value="InterPro"/>
</dbReference>